<sequence length="208" mass="23279">MSAQDRPNPSPWGSLKDRANIQKRKREAVLETAVRHFNARGFVATSMDDVAAELNVTKPTIYHYFRNKDEVLFACVRRGLEALSEAAVEASRERGPGLWRLAQVMRRYGMIMTQDFGRIITRTGDFELSDESRATFRALKREIDLTMRSLVQEGIDDGSIKGTDARMITFTITGALNWIGRWYDPDGAVPARDVVDGVVATLLAGLEA</sequence>
<evidence type="ECO:0000256" key="4">
    <source>
        <dbReference type="ARBA" id="ARBA00023163"/>
    </source>
</evidence>
<dbReference type="EMBL" id="CP020330">
    <property type="protein sequence ID" value="AQZ49895.1"/>
    <property type="molecule type" value="Genomic_DNA"/>
</dbReference>
<keyword evidence="8" id="KW-1185">Reference proteome</keyword>
<evidence type="ECO:0000256" key="5">
    <source>
        <dbReference type="PROSITE-ProRule" id="PRU00335"/>
    </source>
</evidence>
<keyword evidence="1" id="KW-0678">Repressor</keyword>
<evidence type="ECO:0000313" key="8">
    <source>
        <dbReference type="Proteomes" id="UP000191135"/>
    </source>
</evidence>
<dbReference type="Pfam" id="PF17932">
    <property type="entry name" value="TetR_C_24"/>
    <property type="match status" value="1"/>
</dbReference>
<feature type="domain" description="HTH tetR-type" evidence="6">
    <location>
        <begin position="23"/>
        <end position="83"/>
    </location>
</feature>
<protein>
    <submittedName>
        <fullName evidence="7">HTH-type transcriptional repressor KstR2</fullName>
    </submittedName>
</protein>
<keyword evidence="3 5" id="KW-0238">DNA-binding</keyword>
<organism evidence="7 8">
    <name type="scientific">Martelella mediterranea DSM 17316</name>
    <dbReference type="NCBI Taxonomy" id="1122214"/>
    <lineage>
        <taxon>Bacteria</taxon>
        <taxon>Pseudomonadati</taxon>
        <taxon>Pseudomonadota</taxon>
        <taxon>Alphaproteobacteria</taxon>
        <taxon>Hyphomicrobiales</taxon>
        <taxon>Aurantimonadaceae</taxon>
        <taxon>Martelella</taxon>
    </lineage>
</organism>
<feature type="DNA-binding region" description="H-T-H motif" evidence="5">
    <location>
        <begin position="46"/>
        <end position="65"/>
    </location>
</feature>
<dbReference type="InterPro" id="IPR041490">
    <property type="entry name" value="KstR2_TetR_C"/>
</dbReference>
<dbReference type="GO" id="GO:0000976">
    <property type="term" value="F:transcription cis-regulatory region binding"/>
    <property type="evidence" value="ECO:0007669"/>
    <property type="project" value="TreeGrafter"/>
</dbReference>
<dbReference type="InterPro" id="IPR009057">
    <property type="entry name" value="Homeodomain-like_sf"/>
</dbReference>
<gene>
    <name evidence="7" type="primary">kstR2_1</name>
    <name evidence="7" type="ORF">Mame_00512</name>
</gene>
<evidence type="ECO:0000313" key="7">
    <source>
        <dbReference type="EMBL" id="AQZ49895.1"/>
    </source>
</evidence>
<dbReference type="PROSITE" id="PS01081">
    <property type="entry name" value="HTH_TETR_1"/>
    <property type="match status" value="1"/>
</dbReference>
<dbReference type="OrthoDB" id="2356263at2"/>
<dbReference type="eggNOG" id="COG1309">
    <property type="taxonomic scope" value="Bacteria"/>
</dbReference>
<dbReference type="SUPFAM" id="SSF48498">
    <property type="entry name" value="Tetracyclin repressor-like, C-terminal domain"/>
    <property type="match status" value="1"/>
</dbReference>
<keyword evidence="4" id="KW-0804">Transcription</keyword>
<reference evidence="7 8" key="1">
    <citation type="submission" date="2017-03" db="EMBL/GenBank/DDBJ databases">
        <title>Foreign affairs: Plasmid Transfer between Roseobacters and Rhizobia.</title>
        <authorList>
            <person name="Bartling P."/>
            <person name="Bunk B."/>
            <person name="Overmann J."/>
            <person name="Brinkmann H."/>
            <person name="Petersen J."/>
        </authorList>
    </citation>
    <scope>NUCLEOTIDE SEQUENCE [LARGE SCALE GENOMIC DNA]</scope>
    <source>
        <strain evidence="7 8">MACL11</strain>
    </source>
</reference>
<dbReference type="PANTHER" id="PTHR30055:SF175">
    <property type="entry name" value="HTH-TYPE TRANSCRIPTIONAL REPRESSOR KSTR2"/>
    <property type="match status" value="1"/>
</dbReference>
<dbReference type="Gene3D" id="1.10.10.60">
    <property type="entry name" value="Homeodomain-like"/>
    <property type="match status" value="1"/>
</dbReference>
<dbReference type="InterPro" id="IPR036271">
    <property type="entry name" value="Tet_transcr_reg_TetR-rel_C_sf"/>
</dbReference>
<dbReference type="PRINTS" id="PR00455">
    <property type="entry name" value="HTHTETR"/>
</dbReference>
<dbReference type="Proteomes" id="UP000191135">
    <property type="component" value="Chromosome"/>
</dbReference>
<dbReference type="PANTHER" id="PTHR30055">
    <property type="entry name" value="HTH-TYPE TRANSCRIPTIONAL REGULATOR RUTR"/>
    <property type="match status" value="1"/>
</dbReference>
<proteinExistence type="predicted"/>
<dbReference type="InterPro" id="IPR001647">
    <property type="entry name" value="HTH_TetR"/>
</dbReference>
<evidence type="ECO:0000256" key="1">
    <source>
        <dbReference type="ARBA" id="ARBA00022491"/>
    </source>
</evidence>
<dbReference type="PROSITE" id="PS50977">
    <property type="entry name" value="HTH_TETR_2"/>
    <property type="match status" value="1"/>
</dbReference>
<dbReference type="FunFam" id="1.10.10.60:FF:000141">
    <property type="entry name" value="TetR family transcriptional regulator"/>
    <property type="match status" value="1"/>
</dbReference>
<evidence type="ECO:0000259" key="6">
    <source>
        <dbReference type="PROSITE" id="PS50977"/>
    </source>
</evidence>
<keyword evidence="2" id="KW-0805">Transcription regulation</keyword>
<evidence type="ECO:0000256" key="2">
    <source>
        <dbReference type="ARBA" id="ARBA00023015"/>
    </source>
</evidence>
<dbReference type="InterPro" id="IPR050109">
    <property type="entry name" value="HTH-type_TetR-like_transc_reg"/>
</dbReference>
<dbReference type="GO" id="GO:0003700">
    <property type="term" value="F:DNA-binding transcription factor activity"/>
    <property type="evidence" value="ECO:0007669"/>
    <property type="project" value="TreeGrafter"/>
</dbReference>
<dbReference type="STRING" id="1122214.Mame_00512"/>
<dbReference type="AlphaFoldDB" id="A0A1U9YWS2"/>
<name>A0A1U9YWS2_9HYPH</name>
<evidence type="ECO:0000256" key="3">
    <source>
        <dbReference type="ARBA" id="ARBA00023125"/>
    </source>
</evidence>
<dbReference type="Gene3D" id="1.10.357.10">
    <property type="entry name" value="Tetracycline Repressor, domain 2"/>
    <property type="match status" value="1"/>
</dbReference>
<dbReference type="SUPFAM" id="SSF46689">
    <property type="entry name" value="Homeodomain-like"/>
    <property type="match status" value="1"/>
</dbReference>
<dbReference type="RefSeq" id="WP_026173729.1">
    <property type="nucleotide sequence ID" value="NZ_AQWH01000021.1"/>
</dbReference>
<dbReference type="InterPro" id="IPR023772">
    <property type="entry name" value="DNA-bd_HTH_TetR-type_CS"/>
</dbReference>
<dbReference type="KEGG" id="mmed:Mame_00512"/>
<dbReference type="Pfam" id="PF00440">
    <property type="entry name" value="TetR_N"/>
    <property type="match status" value="1"/>
</dbReference>
<accession>A0A1U9YWS2</accession>